<keyword evidence="4" id="KW-0547">Nucleotide-binding</keyword>
<comment type="similarity">
    <text evidence="1">Belongs to the ribonucleoside diphosphate reductase class-2 family.</text>
</comment>
<evidence type="ECO:0000256" key="4">
    <source>
        <dbReference type="ARBA" id="ARBA00022741"/>
    </source>
</evidence>
<evidence type="ECO:0000256" key="3">
    <source>
        <dbReference type="ARBA" id="ARBA00022634"/>
    </source>
</evidence>
<keyword evidence="3" id="KW-0237">DNA synthesis</keyword>
<evidence type="ECO:0000313" key="8">
    <source>
        <dbReference type="Proteomes" id="UP000035762"/>
    </source>
</evidence>
<organism evidence="7 8">
    <name type="scientific">Afipia felis</name>
    <name type="common">Cat scratch disease bacillus</name>
    <dbReference type="NCBI Taxonomy" id="1035"/>
    <lineage>
        <taxon>Bacteria</taxon>
        <taxon>Pseudomonadati</taxon>
        <taxon>Pseudomonadota</taxon>
        <taxon>Alphaproteobacteria</taxon>
        <taxon>Hyphomicrobiales</taxon>
        <taxon>Nitrobacteraceae</taxon>
        <taxon>Afipia</taxon>
    </lineage>
</organism>
<dbReference type="EMBL" id="CCAZ020000001">
    <property type="protein sequence ID" value="CEG08735.1"/>
    <property type="molecule type" value="Genomic_DNA"/>
</dbReference>
<evidence type="ECO:0000259" key="6">
    <source>
        <dbReference type="Pfam" id="PF12637"/>
    </source>
</evidence>
<name>A0A090MMW0_AFIFE</name>
<protein>
    <recommendedName>
        <fullName evidence="2">ribonucleoside-diphosphate reductase</fullName>
        <ecNumber evidence="2">1.17.4.1</ecNumber>
    </recommendedName>
</protein>
<dbReference type="Pfam" id="PF12637">
    <property type="entry name" value="TSCPD"/>
    <property type="match status" value="1"/>
</dbReference>
<sequence length="101" mass="11325">MRQRLEDRRYSETFEFEHDNVPFTVTYGRNQPGFIQEVFINGGKIGSGLEVMVNDAATVISIALQSEVRPKELLKSMRRDPNGKLASPIGLILADMVKNDG</sequence>
<dbReference type="Proteomes" id="UP000035762">
    <property type="component" value="Unassembled WGS sequence"/>
</dbReference>
<comment type="caution">
    <text evidence="7">The sequence shown here is derived from an EMBL/GenBank/DDBJ whole genome shotgun (WGS) entry which is preliminary data.</text>
</comment>
<dbReference type="OrthoDB" id="8390at1033"/>
<dbReference type="STRING" id="1035.BN961_02153"/>
<gene>
    <name evidence="7" type="ORF">BN961_02153</name>
</gene>
<dbReference type="GO" id="GO:0004748">
    <property type="term" value="F:ribonucleoside-diphosphate reductase activity, thioredoxin disulfide as acceptor"/>
    <property type="evidence" value="ECO:0007669"/>
    <property type="project" value="UniProtKB-EC"/>
</dbReference>
<evidence type="ECO:0000256" key="1">
    <source>
        <dbReference type="ARBA" id="ARBA00007405"/>
    </source>
</evidence>
<comment type="catalytic activity">
    <reaction evidence="5">
        <text>a 2'-deoxyribonucleoside 5'-diphosphate + [thioredoxin]-disulfide + H2O = a ribonucleoside 5'-diphosphate + [thioredoxin]-dithiol</text>
        <dbReference type="Rhea" id="RHEA:23252"/>
        <dbReference type="Rhea" id="RHEA-COMP:10698"/>
        <dbReference type="Rhea" id="RHEA-COMP:10700"/>
        <dbReference type="ChEBI" id="CHEBI:15377"/>
        <dbReference type="ChEBI" id="CHEBI:29950"/>
        <dbReference type="ChEBI" id="CHEBI:50058"/>
        <dbReference type="ChEBI" id="CHEBI:57930"/>
        <dbReference type="ChEBI" id="CHEBI:73316"/>
        <dbReference type="EC" id="1.17.4.1"/>
    </reaction>
</comment>
<dbReference type="InterPro" id="IPR024434">
    <property type="entry name" value="TSCPD_dom"/>
</dbReference>
<evidence type="ECO:0000256" key="2">
    <source>
        <dbReference type="ARBA" id="ARBA00012274"/>
    </source>
</evidence>
<keyword evidence="8" id="KW-1185">Reference proteome</keyword>
<evidence type="ECO:0000313" key="7">
    <source>
        <dbReference type="EMBL" id="CEG08735.1"/>
    </source>
</evidence>
<dbReference type="GO" id="GO:0071897">
    <property type="term" value="P:DNA biosynthetic process"/>
    <property type="evidence" value="ECO:0007669"/>
    <property type="project" value="UniProtKB-KW"/>
</dbReference>
<accession>A0A090MMW0</accession>
<feature type="domain" description="TSCPD" evidence="6">
    <location>
        <begin position="20"/>
        <end position="79"/>
    </location>
</feature>
<dbReference type="GO" id="GO:0000166">
    <property type="term" value="F:nucleotide binding"/>
    <property type="evidence" value="ECO:0007669"/>
    <property type="project" value="UniProtKB-KW"/>
</dbReference>
<dbReference type="RefSeq" id="WP_048756591.1">
    <property type="nucleotide sequence ID" value="NZ_CCAZ020000001.1"/>
</dbReference>
<dbReference type="AlphaFoldDB" id="A0A090MMW0"/>
<evidence type="ECO:0000256" key="5">
    <source>
        <dbReference type="ARBA" id="ARBA00047754"/>
    </source>
</evidence>
<dbReference type="EC" id="1.17.4.1" evidence="2"/>
<proteinExistence type="inferred from homology"/>
<reference evidence="7 8" key="1">
    <citation type="journal article" date="2014" name="Genome Announc.">
        <title>Genome Sequence of Afipia felis Strain 76713, Isolated in Hospital Water Using an Amoeba Co-Culture Procedure.</title>
        <authorList>
            <person name="Benamar S."/>
            <person name="La Scola B."/>
            <person name="Croce O."/>
        </authorList>
    </citation>
    <scope>NUCLEOTIDE SEQUENCE [LARGE SCALE GENOMIC DNA]</scope>
    <source>
        <strain evidence="7 8">76713</strain>
    </source>
</reference>